<accession>A0A9R1UE13</accession>
<evidence type="ECO:0008006" key="4">
    <source>
        <dbReference type="Google" id="ProtNLM"/>
    </source>
</evidence>
<keyword evidence="1" id="KW-0812">Transmembrane</keyword>
<dbReference type="PANTHER" id="PTHR48218">
    <property type="entry name" value="F-BOX DOMAIN CONTAINING PROTEIN"/>
    <property type="match status" value="1"/>
</dbReference>
<dbReference type="InterPro" id="IPR036047">
    <property type="entry name" value="F-box-like_dom_sf"/>
</dbReference>
<dbReference type="AlphaFoldDB" id="A0A9R1UE13"/>
<dbReference type="PANTHER" id="PTHR48218:SF3">
    <property type="entry name" value="OS07G0170800 PROTEIN"/>
    <property type="match status" value="1"/>
</dbReference>
<reference evidence="2 3" key="1">
    <citation type="journal article" date="2017" name="Nat. Commun.">
        <title>Genome assembly with in vitro proximity ligation data and whole-genome triplication in lettuce.</title>
        <authorList>
            <person name="Reyes-Chin-Wo S."/>
            <person name="Wang Z."/>
            <person name="Yang X."/>
            <person name="Kozik A."/>
            <person name="Arikit S."/>
            <person name="Song C."/>
            <person name="Xia L."/>
            <person name="Froenicke L."/>
            <person name="Lavelle D.O."/>
            <person name="Truco M.J."/>
            <person name="Xia R."/>
            <person name="Zhu S."/>
            <person name="Xu C."/>
            <person name="Xu H."/>
            <person name="Xu X."/>
            <person name="Cox K."/>
            <person name="Korf I."/>
            <person name="Meyers B.C."/>
            <person name="Michelmore R.W."/>
        </authorList>
    </citation>
    <scope>NUCLEOTIDE SEQUENCE [LARGE SCALE GENOMIC DNA]</scope>
    <source>
        <strain evidence="3">cv. Salinas</strain>
        <tissue evidence="2">Seedlings</tissue>
    </source>
</reference>
<evidence type="ECO:0000256" key="1">
    <source>
        <dbReference type="SAM" id="Phobius"/>
    </source>
</evidence>
<dbReference type="CDD" id="cd09917">
    <property type="entry name" value="F-box_SF"/>
    <property type="match status" value="1"/>
</dbReference>
<feature type="transmembrane region" description="Helical" evidence="1">
    <location>
        <begin position="34"/>
        <end position="55"/>
    </location>
</feature>
<proteinExistence type="predicted"/>
<dbReference type="EMBL" id="NBSK02000009">
    <property type="protein sequence ID" value="KAJ0185413.1"/>
    <property type="molecule type" value="Genomic_DNA"/>
</dbReference>
<comment type="caution">
    <text evidence="2">The sequence shown here is derived from an EMBL/GenBank/DDBJ whole genome shotgun (WGS) entry which is preliminary data.</text>
</comment>
<evidence type="ECO:0000313" key="2">
    <source>
        <dbReference type="EMBL" id="KAJ0185413.1"/>
    </source>
</evidence>
<organism evidence="2 3">
    <name type="scientific">Lactuca sativa</name>
    <name type="common">Garden lettuce</name>
    <dbReference type="NCBI Taxonomy" id="4236"/>
    <lineage>
        <taxon>Eukaryota</taxon>
        <taxon>Viridiplantae</taxon>
        <taxon>Streptophyta</taxon>
        <taxon>Embryophyta</taxon>
        <taxon>Tracheophyta</taxon>
        <taxon>Spermatophyta</taxon>
        <taxon>Magnoliopsida</taxon>
        <taxon>eudicotyledons</taxon>
        <taxon>Gunneridae</taxon>
        <taxon>Pentapetalae</taxon>
        <taxon>asterids</taxon>
        <taxon>campanulids</taxon>
        <taxon>Asterales</taxon>
        <taxon>Asteraceae</taxon>
        <taxon>Cichorioideae</taxon>
        <taxon>Cichorieae</taxon>
        <taxon>Lactucinae</taxon>
        <taxon>Lactuca</taxon>
    </lineage>
</organism>
<keyword evidence="1" id="KW-1133">Transmembrane helix</keyword>
<dbReference type="Proteomes" id="UP000235145">
    <property type="component" value="Unassembled WGS sequence"/>
</dbReference>
<name>A0A9R1UE13_LACSA</name>
<sequence length="285" mass="32461">MRKNRKQSIVKDGYEPFADEDEDEKLDTERADSLVVCGGYIMLMILSFLDAYSVASSLVVSHRWRRVASSDTICLFSLVSYEEQSNGKFITILWRLYSETAKLYVGHDCYMDKDDDPFALIVIIGRIINLFKRPKYPLPCLFIKELWADKAHLPRFALVEGLSKLSAYTLRIHDGKRVRLFNIYCHSSKNAWDEGTRAKQYTFEGHEEPVYSICPYFKENIQEGILLAISTSENGIKIIANQYGVRLLRIMDNRAFDDSRVASAYAMKGLTAMMPTFGAANTPGG</sequence>
<gene>
    <name evidence="2" type="ORF">LSAT_V11C900490910</name>
</gene>
<protein>
    <recommendedName>
        <fullName evidence="4">F-box domain-containing protein</fullName>
    </recommendedName>
</protein>
<keyword evidence="1" id="KW-0472">Membrane</keyword>
<keyword evidence="3" id="KW-1185">Reference proteome</keyword>
<dbReference type="Gene3D" id="1.20.1280.50">
    <property type="match status" value="1"/>
</dbReference>
<dbReference type="SUPFAM" id="SSF81383">
    <property type="entry name" value="F-box domain"/>
    <property type="match status" value="1"/>
</dbReference>
<evidence type="ECO:0000313" key="3">
    <source>
        <dbReference type="Proteomes" id="UP000235145"/>
    </source>
</evidence>